<evidence type="ECO:0008006" key="3">
    <source>
        <dbReference type="Google" id="ProtNLM"/>
    </source>
</evidence>
<dbReference type="AlphaFoldDB" id="R4XJ17"/>
<reference evidence="1 2" key="1">
    <citation type="journal article" date="2013" name="MBio">
        <title>Genome sequencing of the plant pathogen Taphrina deformans, the causal agent of peach leaf curl.</title>
        <authorList>
            <person name="Cisse O.H."/>
            <person name="Almeida J.M.G.C.F."/>
            <person name="Fonseca A."/>
            <person name="Kumar A.A."/>
            <person name="Salojaervi J."/>
            <person name="Overmyer K."/>
            <person name="Hauser P.M."/>
            <person name="Pagni M."/>
        </authorList>
    </citation>
    <scope>NUCLEOTIDE SEQUENCE [LARGE SCALE GENOMIC DNA]</scope>
    <source>
        <strain evidence="2">PYCC 5710 / ATCC 11124 / CBS 356.35 / IMI 108563 / JCM 9778 / NBRC 8474</strain>
    </source>
</reference>
<feature type="non-terminal residue" evidence="1">
    <location>
        <position position="181"/>
    </location>
</feature>
<name>R4XJ17_TAPDE</name>
<evidence type="ECO:0000313" key="2">
    <source>
        <dbReference type="Proteomes" id="UP000013776"/>
    </source>
</evidence>
<keyword evidence="2" id="KW-1185">Reference proteome</keyword>
<dbReference type="InterPro" id="IPR014752">
    <property type="entry name" value="Arrestin-like_C"/>
</dbReference>
<accession>R4XJ17</accession>
<dbReference type="Proteomes" id="UP000013776">
    <property type="component" value="Unassembled WGS sequence"/>
</dbReference>
<dbReference type="EMBL" id="CAHR02000249">
    <property type="protein sequence ID" value="CCG84479.1"/>
    <property type="molecule type" value="Genomic_DNA"/>
</dbReference>
<comment type="caution">
    <text evidence="1">The sequence shown here is derived from an EMBL/GenBank/DDBJ whole genome shotgun (WGS) entry which is preliminary data.</text>
</comment>
<organism evidence="1 2">
    <name type="scientific">Taphrina deformans (strain PYCC 5710 / ATCC 11124 / CBS 356.35 / IMI 108563 / JCM 9778 / NBRC 8474)</name>
    <name type="common">Peach leaf curl fungus</name>
    <name type="synonym">Lalaria deformans</name>
    <dbReference type="NCBI Taxonomy" id="1097556"/>
    <lineage>
        <taxon>Eukaryota</taxon>
        <taxon>Fungi</taxon>
        <taxon>Dikarya</taxon>
        <taxon>Ascomycota</taxon>
        <taxon>Taphrinomycotina</taxon>
        <taxon>Taphrinomycetes</taxon>
        <taxon>Taphrinales</taxon>
        <taxon>Taphrinaceae</taxon>
        <taxon>Taphrina</taxon>
    </lineage>
</organism>
<protein>
    <recommendedName>
        <fullName evidence="3">Arrestin-like N-terminal domain-containing protein</fullName>
    </recommendedName>
</protein>
<sequence length="181" mass="19987">MSCSLSVVLDRPSLSLPYDSISASRQSGEIDEDERHVCHELEVSATVVVKVNRTIKVGLLKASFSSQQFLQDQEESQASSIELFTQEVTILGHASGGLPHTLPVGSHTFRATFAVPSWLPATFTSTSNRVTHRIIAQMSHPSLGYLPFNFKKFAKTAVQDLILIREAPSTLNALRYWSGER</sequence>
<gene>
    <name evidence="1" type="ORF">TAPDE_004942</name>
</gene>
<dbReference type="VEuPathDB" id="FungiDB:TAPDE_004942"/>
<dbReference type="Gene3D" id="2.60.40.640">
    <property type="match status" value="1"/>
</dbReference>
<evidence type="ECO:0000313" key="1">
    <source>
        <dbReference type="EMBL" id="CCG84479.1"/>
    </source>
</evidence>
<proteinExistence type="predicted"/>